<dbReference type="PANTHER" id="PTHR21660">
    <property type="entry name" value="THIOESTERASE SUPERFAMILY MEMBER-RELATED"/>
    <property type="match status" value="1"/>
</dbReference>
<dbReference type="PANTHER" id="PTHR21660:SF1">
    <property type="entry name" value="ACYL-COENZYME A THIOESTERASE 13"/>
    <property type="match status" value="1"/>
</dbReference>
<dbReference type="CDD" id="cd03443">
    <property type="entry name" value="PaaI_thioesterase"/>
    <property type="match status" value="1"/>
</dbReference>
<dbReference type="Pfam" id="PF03061">
    <property type="entry name" value="4HBT"/>
    <property type="match status" value="1"/>
</dbReference>
<organism evidence="4 5">
    <name type="scientific">Rhodotorula paludigena</name>
    <dbReference type="NCBI Taxonomy" id="86838"/>
    <lineage>
        <taxon>Eukaryota</taxon>
        <taxon>Fungi</taxon>
        <taxon>Dikarya</taxon>
        <taxon>Basidiomycota</taxon>
        <taxon>Pucciniomycotina</taxon>
        <taxon>Microbotryomycetes</taxon>
        <taxon>Sporidiobolales</taxon>
        <taxon>Sporidiobolaceae</taxon>
        <taxon>Rhodotorula</taxon>
    </lineage>
</organism>
<proteinExistence type="inferred from homology"/>
<feature type="domain" description="Thioesterase" evidence="3">
    <location>
        <begin position="81"/>
        <end position="157"/>
    </location>
</feature>
<evidence type="ECO:0000259" key="3">
    <source>
        <dbReference type="Pfam" id="PF03061"/>
    </source>
</evidence>
<dbReference type="EMBL" id="BQKY01000002">
    <property type="protein sequence ID" value="GJN87797.1"/>
    <property type="molecule type" value="Genomic_DNA"/>
</dbReference>
<sequence length="178" mass="19166">MPLSTADKKRVDDLVRNRLELCLVLGDSGFAVEQSHLVQLGEVELDGVELDGNDNTKPTRSASATVTCYLTVDETCCNPSGNAHGGFFAWLVDHCSSLAILALSGPGEKWVTSGVSTNLQLYYTGAAPVGTKLRIVNKVLQQGRVTALTETRILDDATGKLLVLGTHVKQDLQRRSKL</sequence>
<evidence type="ECO:0000256" key="2">
    <source>
        <dbReference type="ARBA" id="ARBA00022801"/>
    </source>
</evidence>
<dbReference type="InterPro" id="IPR006683">
    <property type="entry name" value="Thioestr_dom"/>
</dbReference>
<dbReference type="SUPFAM" id="SSF54637">
    <property type="entry name" value="Thioesterase/thiol ester dehydrase-isomerase"/>
    <property type="match status" value="1"/>
</dbReference>
<reference evidence="4 5" key="1">
    <citation type="submission" date="2021-12" db="EMBL/GenBank/DDBJ databases">
        <title>High titer production of polyol ester of fatty acids by Rhodotorula paludigena BS15 towards product separation-free biomass refinery.</title>
        <authorList>
            <person name="Mano J."/>
            <person name="Ono H."/>
            <person name="Tanaka T."/>
            <person name="Naito K."/>
            <person name="Sushida H."/>
            <person name="Ike M."/>
            <person name="Tokuyasu K."/>
            <person name="Kitaoka M."/>
        </authorList>
    </citation>
    <scope>NUCLEOTIDE SEQUENCE [LARGE SCALE GENOMIC DNA]</scope>
    <source>
        <strain evidence="4 5">BS15</strain>
    </source>
</reference>
<evidence type="ECO:0000313" key="5">
    <source>
        <dbReference type="Proteomes" id="UP001342314"/>
    </source>
</evidence>
<dbReference type="Proteomes" id="UP001342314">
    <property type="component" value="Unassembled WGS sequence"/>
</dbReference>
<name>A0AAV5GEN6_9BASI</name>
<keyword evidence="5" id="KW-1185">Reference proteome</keyword>
<keyword evidence="2" id="KW-0378">Hydrolase</keyword>
<dbReference type="AlphaFoldDB" id="A0AAV5GEN6"/>
<gene>
    <name evidence="4" type="ORF">Rhopal_000752-T1</name>
</gene>
<dbReference type="Gene3D" id="3.10.129.10">
    <property type="entry name" value="Hotdog Thioesterase"/>
    <property type="match status" value="1"/>
</dbReference>
<evidence type="ECO:0000313" key="4">
    <source>
        <dbReference type="EMBL" id="GJN87797.1"/>
    </source>
</evidence>
<dbReference type="InterPro" id="IPR039298">
    <property type="entry name" value="ACOT13"/>
</dbReference>
<accession>A0AAV5GEN6</accession>
<dbReference type="InterPro" id="IPR029069">
    <property type="entry name" value="HotDog_dom_sf"/>
</dbReference>
<protein>
    <recommendedName>
        <fullName evidence="3">Thioesterase domain-containing protein</fullName>
    </recommendedName>
</protein>
<comment type="caution">
    <text evidence="4">The sequence shown here is derived from an EMBL/GenBank/DDBJ whole genome shotgun (WGS) entry which is preliminary data.</text>
</comment>
<evidence type="ECO:0000256" key="1">
    <source>
        <dbReference type="ARBA" id="ARBA00008324"/>
    </source>
</evidence>
<comment type="similarity">
    <text evidence="1">Belongs to the thioesterase PaaI family.</text>
</comment>
<dbReference type="GO" id="GO:0047617">
    <property type="term" value="F:fatty acyl-CoA hydrolase activity"/>
    <property type="evidence" value="ECO:0007669"/>
    <property type="project" value="InterPro"/>
</dbReference>